<keyword evidence="2" id="KW-0808">Transferase</keyword>
<evidence type="ECO:0000259" key="8">
    <source>
        <dbReference type="PROSITE" id="PS50280"/>
    </source>
</evidence>
<dbReference type="InterPro" id="IPR026489">
    <property type="entry name" value="CXC_dom"/>
</dbReference>
<comment type="catalytic activity">
    <reaction evidence="6">
        <text>L-lysyl(27)-[histone H3] + 3 S-adenosyl-L-methionine = N(6),N(6),N(6)-trimethyl-L-lysyl(27)-[histone H3] + 3 S-adenosyl-L-homocysteine + 3 H(+)</text>
        <dbReference type="Rhea" id="RHEA:60292"/>
        <dbReference type="Rhea" id="RHEA-COMP:15535"/>
        <dbReference type="Rhea" id="RHEA-COMP:15548"/>
        <dbReference type="ChEBI" id="CHEBI:15378"/>
        <dbReference type="ChEBI" id="CHEBI:29969"/>
        <dbReference type="ChEBI" id="CHEBI:57856"/>
        <dbReference type="ChEBI" id="CHEBI:59789"/>
        <dbReference type="ChEBI" id="CHEBI:61961"/>
        <dbReference type="EC" id="2.1.1.356"/>
    </reaction>
</comment>
<feature type="domain" description="CXC" evidence="9">
    <location>
        <begin position="687"/>
        <end position="786"/>
    </location>
</feature>
<evidence type="ECO:0000256" key="3">
    <source>
        <dbReference type="ARBA" id="ARBA00022691"/>
    </source>
</evidence>
<reference evidence="10 11" key="1">
    <citation type="submission" date="2020-04" db="EMBL/GenBank/DDBJ databases">
        <title>Plant Genome Project.</title>
        <authorList>
            <person name="Zhang R.-G."/>
        </authorList>
    </citation>
    <scope>NUCLEOTIDE SEQUENCE [LARGE SCALE GENOMIC DNA]</scope>
    <source>
        <strain evidence="10">YNK0</strain>
        <tissue evidence="10">Leaf</tissue>
    </source>
</reference>
<keyword evidence="1" id="KW-0489">Methyltransferase</keyword>
<feature type="region of interest" description="Disordered" evidence="7">
    <location>
        <begin position="945"/>
        <end position="971"/>
    </location>
</feature>
<dbReference type="InterPro" id="IPR045318">
    <property type="entry name" value="EZH1/2-like"/>
</dbReference>
<dbReference type="EMBL" id="JABCRI010000005">
    <property type="protein sequence ID" value="KAF8406294.1"/>
    <property type="molecule type" value="Genomic_DNA"/>
</dbReference>
<evidence type="ECO:0000313" key="10">
    <source>
        <dbReference type="EMBL" id="KAF8406294.1"/>
    </source>
</evidence>
<feature type="domain" description="SET" evidence="8">
    <location>
        <begin position="812"/>
        <end position="937"/>
    </location>
</feature>
<protein>
    <submittedName>
        <fullName evidence="10">Uncharacterized protein</fullName>
    </submittedName>
</protein>
<keyword evidence="4" id="KW-0805">Transcription regulation</keyword>
<dbReference type="PANTHER" id="PTHR45747:SF4">
    <property type="entry name" value="HISTONE-LYSINE N-METHYLTRANSFERASE E(Z)"/>
    <property type="match status" value="1"/>
</dbReference>
<dbReference type="GO" id="GO:0003682">
    <property type="term" value="F:chromatin binding"/>
    <property type="evidence" value="ECO:0007669"/>
    <property type="project" value="TreeGrafter"/>
</dbReference>
<dbReference type="PROSITE" id="PS51576">
    <property type="entry name" value="SAM_MT43_EZ"/>
    <property type="match status" value="1"/>
</dbReference>
<comment type="caution">
    <text evidence="10">The sequence shown here is derived from an EMBL/GenBank/DDBJ whole genome shotgun (WGS) entry which is preliminary data.</text>
</comment>
<keyword evidence="3" id="KW-0949">S-adenosyl-L-methionine</keyword>
<evidence type="ECO:0000256" key="5">
    <source>
        <dbReference type="ARBA" id="ARBA00023163"/>
    </source>
</evidence>
<feature type="compositionally biased region" description="Basic residues" evidence="7">
    <location>
        <begin position="513"/>
        <end position="525"/>
    </location>
</feature>
<dbReference type="InterPro" id="IPR046341">
    <property type="entry name" value="SET_dom_sf"/>
</dbReference>
<dbReference type="SMART" id="SM00317">
    <property type="entry name" value="SET"/>
    <property type="match status" value="1"/>
</dbReference>
<dbReference type="SUPFAM" id="SSF82199">
    <property type="entry name" value="SET domain"/>
    <property type="match status" value="1"/>
</dbReference>
<proteinExistence type="predicted"/>
<dbReference type="OrthoDB" id="6141102at2759"/>
<dbReference type="InterPro" id="IPR058609">
    <property type="entry name" value="HTH_CLF-like"/>
</dbReference>
<sequence length="971" mass="109115">MTHPAVDTPSPMQISEPPMSSRATHSDSGSQSDPSKDLQMIGVQEPSPISGDTISVIDSLKKQVATDRGVSIKKRMEENRQKLMVVTNQLHNLSKERINSKTSDPDKNVDLLTKRQKDALGMPNGLDVTNGEKDSNSSQEDSHASSAVLLGLSFGVKNAVRPIKLMEVKKLPPYTTWIFLDRNQRMTEDQSVVGRRRIYYDQTGGEALICSDSEEEVVEDEEEKKEFRDSEDYILRMTIQEVGLSDAVLDSLAQFFSRRPCDLKARYEILLKEEKAVRGSKKGDTEDNPQIQDSLFDKDLDAALDSFDNLFCRRCLVFDCRLHGCSQDLVFPAEKQFPWIYSDEEKVPCGTHCYRLALKSETNAAVSSPLPDDFEEKPNPSSGTAGGQTSPRKKPTGSSVGRRAKSNRSESASSNARNISESSESETRPRKDSTSIQHSSSPPKTKLVGKCGIRKRNSKRVAERVLVCMRKRQKKMAASDSDSVVSGRLWPRDMKLRSNSRKENEDASSSSQKKVKSLTAKKSRRKESPVQDSQKLVLAEVHDEPSSEMIKEPPVTGSDDTSRKEEFVDENICKQETIGDKCWKTIEKSLFTKGVEIFGRNSCLIARNLLNGMKTCAEVFQYMNCIENKLSCRAGDGANSLIEGHSKVDCNDTMGTEIRRRSRFLRRRGRVRRLKYTWKSAGYHSIRKRITERKDQPCRQYNPCTCQSACGKQCTCLLNGTCCEKYCGCPKSCKNRFRGCHCAKSQCRSRQCPCFAADRECDPDVCRNCWVSCGDGTLGVPSQRGDNYECRNMKLLLKQQQRYLTYETVQLPQLFLLHSELDRKMLSVINIILFPAGINADMPSVDDYIPDVQYGAYIWLCQFDSSVLLGRSDVSGWGAFLKFVLDAFRKGDKLKFANHSPDPNCYAKVIMVAGDHRVGIFAKERIGAGEELFYDYRYEPDRAPAWARKPDAPGSKKEDAAPSTGRAKKLA</sequence>
<dbReference type="GO" id="GO:0032259">
    <property type="term" value="P:methylation"/>
    <property type="evidence" value="ECO:0007669"/>
    <property type="project" value="UniProtKB-KW"/>
</dbReference>
<evidence type="ECO:0000259" key="9">
    <source>
        <dbReference type="PROSITE" id="PS51633"/>
    </source>
</evidence>
<feature type="region of interest" description="Disordered" evidence="7">
    <location>
        <begin position="1"/>
        <end position="53"/>
    </location>
</feature>
<accession>A0A835DNB0</accession>
<feature type="compositionally biased region" description="Basic and acidic residues" evidence="7">
    <location>
        <begin position="130"/>
        <end position="142"/>
    </location>
</feature>
<dbReference type="GO" id="GO:0031519">
    <property type="term" value="C:PcG protein complex"/>
    <property type="evidence" value="ECO:0007669"/>
    <property type="project" value="InterPro"/>
</dbReference>
<dbReference type="SMART" id="SM01114">
    <property type="entry name" value="CXC"/>
    <property type="match status" value="1"/>
</dbReference>
<evidence type="ECO:0000256" key="1">
    <source>
        <dbReference type="ARBA" id="ARBA00022603"/>
    </source>
</evidence>
<evidence type="ECO:0000256" key="4">
    <source>
        <dbReference type="ARBA" id="ARBA00023015"/>
    </source>
</evidence>
<feature type="compositionally biased region" description="Polar residues" evidence="7">
    <location>
        <begin position="434"/>
        <end position="443"/>
    </location>
</feature>
<dbReference type="GO" id="GO:0031507">
    <property type="term" value="P:heterochromatin formation"/>
    <property type="evidence" value="ECO:0007669"/>
    <property type="project" value="TreeGrafter"/>
</dbReference>
<dbReference type="InterPro" id="IPR041355">
    <property type="entry name" value="Pre-SET_CXC"/>
</dbReference>
<dbReference type="GO" id="GO:0140951">
    <property type="term" value="F:histone H3K27 trimethyltransferase activity"/>
    <property type="evidence" value="ECO:0007669"/>
    <property type="project" value="UniProtKB-EC"/>
</dbReference>
<organism evidence="10 11">
    <name type="scientific">Tetracentron sinense</name>
    <name type="common">Spur-leaf</name>
    <dbReference type="NCBI Taxonomy" id="13715"/>
    <lineage>
        <taxon>Eukaryota</taxon>
        <taxon>Viridiplantae</taxon>
        <taxon>Streptophyta</taxon>
        <taxon>Embryophyta</taxon>
        <taxon>Tracheophyta</taxon>
        <taxon>Spermatophyta</taxon>
        <taxon>Magnoliopsida</taxon>
        <taxon>Trochodendrales</taxon>
        <taxon>Trochodendraceae</taxon>
        <taxon>Tetracentron</taxon>
    </lineage>
</organism>
<feature type="compositionally biased region" description="Low complexity" evidence="7">
    <location>
        <begin position="409"/>
        <end position="422"/>
    </location>
</feature>
<evidence type="ECO:0000256" key="7">
    <source>
        <dbReference type="SAM" id="MobiDB-lite"/>
    </source>
</evidence>
<dbReference type="PROSITE" id="PS51633">
    <property type="entry name" value="CXC"/>
    <property type="match status" value="1"/>
</dbReference>
<dbReference type="Gene3D" id="2.170.270.10">
    <property type="entry name" value="SET domain"/>
    <property type="match status" value="2"/>
</dbReference>
<dbReference type="AlphaFoldDB" id="A0A835DNB0"/>
<gene>
    <name evidence="10" type="ORF">HHK36_008379</name>
</gene>
<name>A0A835DNB0_TETSI</name>
<keyword evidence="5" id="KW-0804">Transcription</keyword>
<feature type="region of interest" description="Disordered" evidence="7">
    <location>
        <begin position="471"/>
        <end position="564"/>
    </location>
</feature>
<dbReference type="Pfam" id="PF00856">
    <property type="entry name" value="SET"/>
    <property type="match status" value="1"/>
</dbReference>
<dbReference type="PANTHER" id="PTHR45747">
    <property type="entry name" value="HISTONE-LYSINE N-METHYLTRANSFERASE E(Z)"/>
    <property type="match status" value="1"/>
</dbReference>
<evidence type="ECO:0000313" key="11">
    <source>
        <dbReference type="Proteomes" id="UP000655225"/>
    </source>
</evidence>
<feature type="compositionally biased region" description="Basic and acidic residues" evidence="7">
    <location>
        <begin position="945"/>
        <end position="960"/>
    </location>
</feature>
<dbReference type="InterPro" id="IPR025778">
    <property type="entry name" value="Hist-Lys_N-MeTrfase_plant"/>
</dbReference>
<dbReference type="PROSITE" id="PS50280">
    <property type="entry name" value="SET"/>
    <property type="match status" value="1"/>
</dbReference>
<feature type="region of interest" description="Disordered" evidence="7">
    <location>
        <begin position="115"/>
        <end position="142"/>
    </location>
</feature>
<feature type="compositionally biased region" description="Polar residues" evidence="7">
    <location>
        <begin position="379"/>
        <end position="390"/>
    </location>
</feature>
<dbReference type="InterPro" id="IPR001214">
    <property type="entry name" value="SET_dom"/>
</dbReference>
<feature type="compositionally biased region" description="Basic and acidic residues" evidence="7">
    <location>
        <begin position="490"/>
        <end position="505"/>
    </location>
</feature>
<dbReference type="OMA" id="RKEECVD"/>
<dbReference type="Proteomes" id="UP000655225">
    <property type="component" value="Unassembled WGS sequence"/>
</dbReference>
<evidence type="ECO:0000256" key="2">
    <source>
        <dbReference type="ARBA" id="ARBA00022679"/>
    </source>
</evidence>
<feature type="region of interest" description="Disordered" evidence="7">
    <location>
        <begin position="366"/>
        <end position="456"/>
    </location>
</feature>
<feature type="compositionally biased region" description="Basic and acidic residues" evidence="7">
    <location>
        <begin position="540"/>
        <end position="551"/>
    </location>
</feature>
<dbReference type="InterPro" id="IPR033467">
    <property type="entry name" value="Tesmin/TSO1-like_CXC"/>
</dbReference>
<dbReference type="Pfam" id="PF25996">
    <property type="entry name" value="HTH_CLF_N"/>
    <property type="match status" value="1"/>
</dbReference>
<keyword evidence="11" id="KW-1185">Reference proteome</keyword>
<evidence type="ECO:0000256" key="6">
    <source>
        <dbReference type="ARBA" id="ARBA00048568"/>
    </source>
</evidence>
<feature type="compositionally biased region" description="Polar residues" evidence="7">
    <location>
        <begin position="21"/>
        <end position="33"/>
    </location>
</feature>
<dbReference type="Pfam" id="PF18264">
    <property type="entry name" value="preSET_CXC"/>
    <property type="match status" value="1"/>
</dbReference>